<evidence type="ECO:0000313" key="6">
    <source>
        <dbReference type="EMBL" id="KIW42654.1"/>
    </source>
</evidence>
<dbReference type="InterPro" id="IPR028886">
    <property type="entry name" value="MoCo_sulfurase"/>
</dbReference>
<dbReference type="OrthoDB" id="10264306at2759"/>
<dbReference type="InterPro" id="IPR005303">
    <property type="entry name" value="MOCOS_middle"/>
</dbReference>
<keyword evidence="2 4" id="KW-0663">Pyridoxal phosphate</keyword>
<dbReference type="AlphaFoldDB" id="A0A0D2E4D0"/>
<dbReference type="Pfam" id="PF00266">
    <property type="entry name" value="Aminotran_5"/>
    <property type="match status" value="1"/>
</dbReference>
<reference evidence="6 7" key="1">
    <citation type="submission" date="2015-01" db="EMBL/GenBank/DDBJ databases">
        <title>The Genome Sequence of Exophiala oligosperma CBS72588.</title>
        <authorList>
            <consortium name="The Broad Institute Genomics Platform"/>
            <person name="Cuomo C."/>
            <person name="de Hoog S."/>
            <person name="Gorbushina A."/>
            <person name="Stielow B."/>
            <person name="Teixiera M."/>
            <person name="Abouelleil A."/>
            <person name="Chapman S.B."/>
            <person name="Priest M."/>
            <person name="Young S.K."/>
            <person name="Wortman J."/>
            <person name="Nusbaum C."/>
            <person name="Birren B."/>
        </authorList>
    </citation>
    <scope>NUCLEOTIDE SEQUENCE [LARGE SCALE GENOMIC DNA]</scope>
    <source>
        <strain evidence="6 7">CBS 72588</strain>
    </source>
</reference>
<proteinExistence type="inferred from homology"/>
<dbReference type="VEuPathDB" id="FungiDB:PV06_06182"/>
<keyword evidence="3 4" id="KW-0501">Molybdenum cofactor biosynthesis</keyword>
<feature type="domain" description="MOSC" evidence="5">
    <location>
        <begin position="673"/>
        <end position="849"/>
    </location>
</feature>
<dbReference type="InterPro" id="IPR015422">
    <property type="entry name" value="PyrdxlP-dep_Trfase_small"/>
</dbReference>
<dbReference type="HAMAP" id="MF_03050">
    <property type="entry name" value="MOCOS"/>
    <property type="match status" value="1"/>
</dbReference>
<dbReference type="GO" id="GO:0006777">
    <property type="term" value="P:Mo-molybdopterin cofactor biosynthetic process"/>
    <property type="evidence" value="ECO:0007669"/>
    <property type="project" value="UniProtKB-UniRule"/>
</dbReference>
<keyword evidence="7" id="KW-1185">Reference proteome</keyword>
<dbReference type="InterPro" id="IPR005302">
    <property type="entry name" value="MoCF_Sase_C"/>
</dbReference>
<dbReference type="SUPFAM" id="SSF141673">
    <property type="entry name" value="MOSC N-terminal domain-like"/>
    <property type="match status" value="1"/>
</dbReference>
<accession>A0A0D2E4D0</accession>
<dbReference type="EC" id="2.8.1.9" evidence="4"/>
<feature type="modified residue" description="N6-(pyridoxal phosphate)lysine" evidence="4">
    <location>
        <position position="253"/>
    </location>
</feature>
<dbReference type="Gene3D" id="3.90.1150.10">
    <property type="entry name" value="Aspartate Aminotransferase, domain 1"/>
    <property type="match status" value="1"/>
</dbReference>
<dbReference type="GO" id="GO:0030151">
    <property type="term" value="F:molybdenum ion binding"/>
    <property type="evidence" value="ECO:0007669"/>
    <property type="project" value="UniProtKB-UniRule"/>
</dbReference>
<comment type="similarity">
    <text evidence="4">Belongs to the class-V pyridoxal-phosphate-dependent aminotransferase family. MOCOS subfamily.</text>
</comment>
<evidence type="ECO:0000256" key="4">
    <source>
        <dbReference type="HAMAP-Rule" id="MF_03050"/>
    </source>
</evidence>
<dbReference type="RefSeq" id="XP_016262870.1">
    <property type="nucleotide sequence ID" value="XM_016407266.1"/>
</dbReference>
<name>A0A0D2E4D0_9EURO</name>
<comment type="catalytic activity">
    <reaction evidence="4">
        <text>Mo-molybdopterin + L-cysteine + AH2 = thio-Mo-molybdopterin + L-alanine + A + H2O</text>
        <dbReference type="Rhea" id="RHEA:42636"/>
        <dbReference type="ChEBI" id="CHEBI:13193"/>
        <dbReference type="ChEBI" id="CHEBI:15377"/>
        <dbReference type="ChEBI" id="CHEBI:17499"/>
        <dbReference type="ChEBI" id="CHEBI:35235"/>
        <dbReference type="ChEBI" id="CHEBI:57972"/>
        <dbReference type="ChEBI" id="CHEBI:71302"/>
        <dbReference type="ChEBI" id="CHEBI:82685"/>
        <dbReference type="EC" id="2.8.1.9"/>
    </reaction>
</comment>
<dbReference type="SUPFAM" id="SSF53383">
    <property type="entry name" value="PLP-dependent transferases"/>
    <property type="match status" value="1"/>
</dbReference>
<dbReference type="GeneID" id="27358256"/>
<dbReference type="Pfam" id="PF03473">
    <property type="entry name" value="MOSC"/>
    <property type="match status" value="1"/>
</dbReference>
<organism evidence="6 7">
    <name type="scientific">Exophiala oligosperma</name>
    <dbReference type="NCBI Taxonomy" id="215243"/>
    <lineage>
        <taxon>Eukaryota</taxon>
        <taxon>Fungi</taxon>
        <taxon>Dikarya</taxon>
        <taxon>Ascomycota</taxon>
        <taxon>Pezizomycotina</taxon>
        <taxon>Eurotiomycetes</taxon>
        <taxon>Chaetothyriomycetidae</taxon>
        <taxon>Chaetothyriales</taxon>
        <taxon>Herpotrichiellaceae</taxon>
        <taxon>Exophiala</taxon>
    </lineage>
</organism>
<dbReference type="GO" id="GO:0016829">
    <property type="term" value="F:lyase activity"/>
    <property type="evidence" value="ECO:0007669"/>
    <property type="project" value="UniProtKB-UniRule"/>
</dbReference>
<feature type="active site" evidence="4">
    <location>
        <position position="415"/>
    </location>
</feature>
<dbReference type="Proteomes" id="UP000053342">
    <property type="component" value="Unassembled WGS sequence"/>
</dbReference>
<comment type="cofactor">
    <cofactor evidence="4">
        <name>pyridoxal 5'-phosphate</name>
        <dbReference type="ChEBI" id="CHEBI:597326"/>
    </cofactor>
</comment>
<dbReference type="Pfam" id="PF03476">
    <property type="entry name" value="MOSC_N"/>
    <property type="match status" value="1"/>
</dbReference>
<dbReference type="PROSITE" id="PS51340">
    <property type="entry name" value="MOSC"/>
    <property type="match status" value="1"/>
</dbReference>
<dbReference type="PANTHER" id="PTHR14237:SF80">
    <property type="entry name" value="MOLYBDENUM COFACTOR SULFURASE"/>
    <property type="match status" value="1"/>
</dbReference>
<sequence length="859" mass="93476">MDHDTSTRYSAGSKDAQHVATIDPDTGVITNIDEIRNQEYPNLSHTTYLDHAGTTLYAKSLIEAYSKELTCNIFGNPHSASASSQLSSRRIDDVRLSVLRFFNASPDDFDVIFVANATAAVKLVADAFRDGNDGFHYRYHAESHTSMVGVRELASQRSHCLRDDDEVEQWLASLEQTSQGDDQTPLLFGYPAQSNMTGRRLPMRWLEKIQRLRISQNSPVYSLLDAAALVSTAALDLSDGSTAPDFTAVSFYKIFGFPDVGALIVRKRSGDILLQRKYFGGGTVDMVTMIGETWHAKRESSLHTRLEDGTLPFHNIVALDLALGVHKRLYGGMANVSRHAKSLASMLRRHLRDLRHRNGAQVCVLYSGDDIAEKGNQGPVVAFNLKDNKGEIVSTNEVEKLAIVRNIQFRTGGLCNPGGVATHLGLSADEMRQNYAAGQRCGGDNDIINGKPTGAIRVSFGAMSSPADVATFVGFIKEFYVDTGPPAAVISQLRLPATNLRLERPTESFVVESLSVFPIKSCAAYKIPPDTPWKVGARGLAWDREWCLVHQGTNAALSQKRFPRMALLRPEIDLDSRVLRVSYISDTASSISSLSPATSLVLELNLDESPRHLTSLSAPCDATADKSSTVCGDQVDVRVYTSPQVSDFFTTALGVPCTLARFPTTGTTRHAQVRVPGSTRGHQATEPGRSIALANESPILLVSRSSVNRLNEQIKQNNGGGGGGSGVGKAVAADSFRGNIVVAEQLIGGQCESPYVEDGWTCLRIGQDADSANNSSTFDVLGPCQRCQMVCVDQKSAQRRQEPFTTLAKTRRKDGKVWFGMHMCLKSLPSSPQDSTLITIKVGDPVTPLYDVRDSDDGV</sequence>
<dbReference type="InterPro" id="IPR000192">
    <property type="entry name" value="Aminotrans_V_dom"/>
</dbReference>
<dbReference type="STRING" id="215243.A0A0D2E4D0"/>
<dbReference type="HOGENOM" id="CLU_010913_0_0_1"/>
<evidence type="ECO:0000259" key="5">
    <source>
        <dbReference type="PROSITE" id="PS51340"/>
    </source>
</evidence>
<dbReference type="Gene3D" id="3.40.640.10">
    <property type="entry name" value="Type I PLP-dependent aspartate aminotransferase-like (Major domain)"/>
    <property type="match status" value="1"/>
</dbReference>
<dbReference type="InterPro" id="IPR015424">
    <property type="entry name" value="PyrdxlP-dep_Trfase"/>
</dbReference>
<evidence type="ECO:0000256" key="1">
    <source>
        <dbReference type="ARBA" id="ARBA00022679"/>
    </source>
</evidence>
<dbReference type="InterPro" id="IPR015421">
    <property type="entry name" value="PyrdxlP-dep_Trfase_major"/>
</dbReference>
<keyword evidence="1 4" id="KW-0808">Transferase</keyword>
<dbReference type="GO" id="GO:0030170">
    <property type="term" value="F:pyridoxal phosphate binding"/>
    <property type="evidence" value="ECO:0007669"/>
    <property type="project" value="UniProtKB-UniRule"/>
</dbReference>
<evidence type="ECO:0000256" key="2">
    <source>
        <dbReference type="ARBA" id="ARBA00022898"/>
    </source>
</evidence>
<evidence type="ECO:0000256" key="3">
    <source>
        <dbReference type="ARBA" id="ARBA00023150"/>
    </source>
</evidence>
<dbReference type="EMBL" id="KN847336">
    <property type="protein sequence ID" value="KIW42654.1"/>
    <property type="molecule type" value="Genomic_DNA"/>
</dbReference>
<comment type="function">
    <text evidence="4">Sulfurates the molybdenum cofactor. Sulfation of molybdenum is essential for xanthine dehydrogenase (XDH) and aldehyde oxidase (ADO) enzymes in which molybdenum cofactor is liganded by 1 oxygen and 1 sulfur atom in active form.</text>
</comment>
<dbReference type="PANTHER" id="PTHR14237">
    <property type="entry name" value="MOLYBDOPTERIN COFACTOR SULFURASE MOSC"/>
    <property type="match status" value="1"/>
</dbReference>
<evidence type="ECO:0000313" key="7">
    <source>
        <dbReference type="Proteomes" id="UP000053342"/>
    </source>
</evidence>
<protein>
    <recommendedName>
        <fullName evidence="4">Molybdenum cofactor sulfurase</fullName>
        <shortName evidence="4">MCS</shortName>
        <shortName evidence="4">MOS</shortName>
        <shortName evidence="4">MoCo sulfurase</shortName>
        <ecNumber evidence="4">2.8.1.9</ecNumber>
    </recommendedName>
    <alternativeName>
        <fullName evidence="4">Molybdenum cofactor sulfurtransferase</fullName>
    </alternativeName>
</protein>
<dbReference type="GO" id="GO:0008265">
    <property type="term" value="F:molybdenum cofactor sulfurtransferase activity"/>
    <property type="evidence" value="ECO:0007669"/>
    <property type="project" value="UniProtKB-UniRule"/>
</dbReference>
<gene>
    <name evidence="4" type="primary">hxB</name>
    <name evidence="6" type="ORF">PV06_06182</name>
</gene>